<gene>
    <name evidence="16" type="ORF">NEZAVI_LOCUS2643</name>
</gene>
<keyword evidence="11 14" id="KW-0408">Iron</keyword>
<evidence type="ECO:0000256" key="9">
    <source>
        <dbReference type="ARBA" id="ARBA00022848"/>
    </source>
</evidence>
<evidence type="ECO:0000256" key="7">
    <source>
        <dbReference type="ARBA" id="ARBA00022723"/>
    </source>
</evidence>
<keyword evidence="13" id="KW-0472">Membrane</keyword>
<dbReference type="InterPro" id="IPR017972">
    <property type="entry name" value="Cyt_P450_CS"/>
</dbReference>
<dbReference type="InterPro" id="IPR036396">
    <property type="entry name" value="Cyt_P450_sf"/>
</dbReference>
<comment type="similarity">
    <text evidence="5 15">Belongs to the cytochrome P450 family.</text>
</comment>
<dbReference type="GO" id="GO:0005506">
    <property type="term" value="F:iron ion binding"/>
    <property type="evidence" value="ECO:0007669"/>
    <property type="project" value="InterPro"/>
</dbReference>
<evidence type="ECO:0000256" key="1">
    <source>
        <dbReference type="ARBA" id="ARBA00001971"/>
    </source>
</evidence>
<comment type="cofactor">
    <cofactor evidence="1 14">
        <name>heme</name>
        <dbReference type="ChEBI" id="CHEBI:30413"/>
    </cofactor>
</comment>
<evidence type="ECO:0000256" key="15">
    <source>
        <dbReference type="RuleBase" id="RU000461"/>
    </source>
</evidence>
<keyword evidence="12 15" id="KW-0503">Monooxygenase</keyword>
<dbReference type="InterPro" id="IPR050182">
    <property type="entry name" value="Cytochrome_P450_fam2"/>
</dbReference>
<evidence type="ECO:0000256" key="8">
    <source>
        <dbReference type="ARBA" id="ARBA00022824"/>
    </source>
</evidence>
<dbReference type="GO" id="GO:0016712">
    <property type="term" value="F:oxidoreductase activity, acting on paired donors, with incorporation or reduction of molecular oxygen, reduced flavin or flavoprotein as one donor, and incorporation of one atom of oxygen"/>
    <property type="evidence" value="ECO:0007669"/>
    <property type="project" value="TreeGrafter"/>
</dbReference>
<evidence type="ECO:0000256" key="12">
    <source>
        <dbReference type="ARBA" id="ARBA00023033"/>
    </source>
</evidence>
<comment type="function">
    <text evidence="2">May be involved in the metabolism of insect hormones and in the breakdown of synthetic insecticides.</text>
</comment>
<dbReference type="PROSITE" id="PS00086">
    <property type="entry name" value="CYTOCHROME_P450"/>
    <property type="match status" value="1"/>
</dbReference>
<evidence type="ECO:0000256" key="4">
    <source>
        <dbReference type="ARBA" id="ARBA00004406"/>
    </source>
</evidence>
<dbReference type="EMBL" id="OV725077">
    <property type="protein sequence ID" value="CAH1391662.1"/>
    <property type="molecule type" value="Genomic_DNA"/>
</dbReference>
<sequence length="491" mass="56242">MSLLVFISVIVLIVLFYYNLKSVKYPPGPIALPYFGNIITIKKLSKKFNGLQGAFIELSKQYRTDVLSVSMSGEYSVVVQGKELIDEVLRGDEFQGRPNNFFIKLRSMGARRGITMTDGPLWKEQRAFAFKHLHEHGLGTQKMDDMLQRQLQEMLSKLNEGVLSNLVLKQYVSKCVLNVLWEMVTGSSFQDEETMTSLISLMEARSKAFDISGGLLSQFPWIRYIFPKYSGYNLIQTLNRKFKEMIMGIIEHHKKTIVKGHSRDFIDAFLHEMNENPTSSSFTDEQLVMVCLDFFIGGSQTISGTLDYCFLYMTMYKDVQEKVQKELDDILLPGQSPSRNNKNKCPFVEAVISEVLRISPIISLLGPRRTTCDTFLSGYFIPKDTTVYLNFKTVHDSSKHWEDPGKFKPERFLNEEGTVKQEQTLYNFGRGKRRCPAEVLARTALFILFSGVLHNLKLEPADEKDPLSLRQVPGITTSAAEYYIKLTRRHK</sequence>
<dbReference type="GO" id="GO:0005789">
    <property type="term" value="C:endoplasmic reticulum membrane"/>
    <property type="evidence" value="ECO:0007669"/>
    <property type="project" value="UniProtKB-SubCell"/>
</dbReference>
<dbReference type="PANTHER" id="PTHR24300:SF376">
    <property type="entry name" value="CYTOCHROME P450 15A1"/>
    <property type="match status" value="1"/>
</dbReference>
<dbReference type="AlphaFoldDB" id="A0A9P0EAR0"/>
<dbReference type="Pfam" id="PF00067">
    <property type="entry name" value="p450"/>
    <property type="match status" value="1"/>
</dbReference>
<evidence type="ECO:0008006" key="18">
    <source>
        <dbReference type="Google" id="ProtNLM"/>
    </source>
</evidence>
<evidence type="ECO:0000256" key="5">
    <source>
        <dbReference type="ARBA" id="ARBA00010617"/>
    </source>
</evidence>
<dbReference type="OrthoDB" id="3934656at2759"/>
<dbReference type="GO" id="GO:0006805">
    <property type="term" value="P:xenobiotic metabolic process"/>
    <property type="evidence" value="ECO:0007669"/>
    <property type="project" value="TreeGrafter"/>
</dbReference>
<dbReference type="SUPFAM" id="SSF48264">
    <property type="entry name" value="Cytochrome P450"/>
    <property type="match status" value="1"/>
</dbReference>
<keyword evidence="10 15" id="KW-0560">Oxidoreductase</keyword>
<keyword evidence="8" id="KW-0256">Endoplasmic reticulum</keyword>
<evidence type="ECO:0000313" key="17">
    <source>
        <dbReference type="Proteomes" id="UP001152798"/>
    </source>
</evidence>
<evidence type="ECO:0000256" key="6">
    <source>
        <dbReference type="ARBA" id="ARBA00022617"/>
    </source>
</evidence>
<evidence type="ECO:0000256" key="14">
    <source>
        <dbReference type="PIRSR" id="PIRSR602401-1"/>
    </source>
</evidence>
<comment type="subcellular location">
    <subcellularLocation>
        <location evidence="4">Endoplasmic reticulum membrane</location>
        <topology evidence="4">Peripheral membrane protein</topology>
    </subcellularLocation>
    <subcellularLocation>
        <location evidence="3">Microsome membrane</location>
        <topology evidence="3">Peripheral membrane protein</topology>
    </subcellularLocation>
</comment>
<organism evidence="16 17">
    <name type="scientific">Nezara viridula</name>
    <name type="common">Southern green stink bug</name>
    <name type="synonym">Cimex viridulus</name>
    <dbReference type="NCBI Taxonomy" id="85310"/>
    <lineage>
        <taxon>Eukaryota</taxon>
        <taxon>Metazoa</taxon>
        <taxon>Ecdysozoa</taxon>
        <taxon>Arthropoda</taxon>
        <taxon>Hexapoda</taxon>
        <taxon>Insecta</taxon>
        <taxon>Pterygota</taxon>
        <taxon>Neoptera</taxon>
        <taxon>Paraneoptera</taxon>
        <taxon>Hemiptera</taxon>
        <taxon>Heteroptera</taxon>
        <taxon>Panheteroptera</taxon>
        <taxon>Pentatomomorpha</taxon>
        <taxon>Pentatomoidea</taxon>
        <taxon>Pentatomidae</taxon>
        <taxon>Pentatominae</taxon>
        <taxon>Nezara</taxon>
    </lineage>
</organism>
<evidence type="ECO:0000256" key="11">
    <source>
        <dbReference type="ARBA" id="ARBA00023004"/>
    </source>
</evidence>
<dbReference type="Proteomes" id="UP001152798">
    <property type="component" value="Chromosome 1"/>
</dbReference>
<evidence type="ECO:0000256" key="2">
    <source>
        <dbReference type="ARBA" id="ARBA00003690"/>
    </source>
</evidence>
<dbReference type="GO" id="GO:0006082">
    <property type="term" value="P:organic acid metabolic process"/>
    <property type="evidence" value="ECO:0007669"/>
    <property type="project" value="TreeGrafter"/>
</dbReference>
<name>A0A9P0EAR0_NEZVI</name>
<dbReference type="Gene3D" id="1.10.630.10">
    <property type="entry name" value="Cytochrome P450"/>
    <property type="match status" value="1"/>
</dbReference>
<evidence type="ECO:0000256" key="10">
    <source>
        <dbReference type="ARBA" id="ARBA00023002"/>
    </source>
</evidence>
<accession>A0A9P0EAR0</accession>
<evidence type="ECO:0000256" key="3">
    <source>
        <dbReference type="ARBA" id="ARBA00004174"/>
    </source>
</evidence>
<dbReference type="GO" id="GO:0008395">
    <property type="term" value="F:steroid hydroxylase activity"/>
    <property type="evidence" value="ECO:0007669"/>
    <property type="project" value="TreeGrafter"/>
</dbReference>
<dbReference type="PANTHER" id="PTHR24300">
    <property type="entry name" value="CYTOCHROME P450 508A4-RELATED"/>
    <property type="match status" value="1"/>
</dbReference>
<keyword evidence="6 14" id="KW-0349">Heme</keyword>
<dbReference type="InterPro" id="IPR001128">
    <property type="entry name" value="Cyt_P450"/>
</dbReference>
<keyword evidence="7 14" id="KW-0479">Metal-binding</keyword>
<keyword evidence="17" id="KW-1185">Reference proteome</keyword>
<dbReference type="InterPro" id="IPR002401">
    <property type="entry name" value="Cyt_P450_E_grp-I"/>
</dbReference>
<evidence type="ECO:0000256" key="13">
    <source>
        <dbReference type="ARBA" id="ARBA00023136"/>
    </source>
</evidence>
<reference evidence="16" key="1">
    <citation type="submission" date="2022-01" db="EMBL/GenBank/DDBJ databases">
        <authorList>
            <person name="King R."/>
        </authorList>
    </citation>
    <scope>NUCLEOTIDE SEQUENCE</scope>
</reference>
<dbReference type="PRINTS" id="PR00385">
    <property type="entry name" value="P450"/>
</dbReference>
<dbReference type="GO" id="GO:0020037">
    <property type="term" value="F:heme binding"/>
    <property type="evidence" value="ECO:0007669"/>
    <property type="project" value="InterPro"/>
</dbReference>
<keyword evidence="9" id="KW-0492">Microsome</keyword>
<feature type="binding site" description="axial binding residue" evidence="14">
    <location>
        <position position="435"/>
    </location>
    <ligand>
        <name>heme</name>
        <dbReference type="ChEBI" id="CHEBI:30413"/>
    </ligand>
    <ligandPart>
        <name>Fe</name>
        <dbReference type="ChEBI" id="CHEBI:18248"/>
    </ligandPart>
</feature>
<dbReference type="PRINTS" id="PR00463">
    <property type="entry name" value="EP450I"/>
</dbReference>
<evidence type="ECO:0000313" key="16">
    <source>
        <dbReference type="EMBL" id="CAH1391662.1"/>
    </source>
</evidence>
<protein>
    <recommendedName>
        <fullName evidence="18">Cytochrome P450</fullName>
    </recommendedName>
</protein>
<proteinExistence type="inferred from homology"/>
<dbReference type="FunFam" id="1.10.630.10:FF:000238">
    <property type="entry name" value="Cytochrome P450 2A6"/>
    <property type="match status" value="1"/>
</dbReference>